<comment type="cofactor">
    <cofactor evidence="1">
        <name>FAD</name>
        <dbReference type="ChEBI" id="CHEBI:57692"/>
    </cofactor>
</comment>
<evidence type="ECO:0000256" key="4">
    <source>
        <dbReference type="ARBA" id="ARBA00023002"/>
    </source>
</evidence>
<evidence type="ECO:0000256" key="3">
    <source>
        <dbReference type="ARBA" id="ARBA00022827"/>
    </source>
</evidence>
<evidence type="ECO:0000313" key="10">
    <source>
        <dbReference type="EMBL" id="TPD59891.1"/>
    </source>
</evidence>
<keyword evidence="4" id="KW-0560">Oxidoreductase</keyword>
<gene>
    <name evidence="10" type="ORF">FIV46_10445</name>
</gene>
<dbReference type="Pfam" id="PF00890">
    <property type="entry name" value="FAD_binding_2"/>
    <property type="match status" value="1"/>
</dbReference>
<dbReference type="EMBL" id="VFIY01000010">
    <property type="protein sequence ID" value="TPD59891.1"/>
    <property type="molecule type" value="Genomic_DNA"/>
</dbReference>
<comment type="caution">
    <text evidence="10">The sequence shown here is derived from an EMBL/GenBank/DDBJ whole genome shotgun (WGS) entry which is preliminary data.</text>
</comment>
<dbReference type="Proteomes" id="UP000319148">
    <property type="component" value="Unassembled WGS sequence"/>
</dbReference>
<reference evidence="11" key="1">
    <citation type="submission" date="2019-06" db="EMBL/GenBank/DDBJ databases">
        <title>The complete genome of Emcibacter congregatus ZYLT.</title>
        <authorList>
            <person name="Zhao Z."/>
        </authorList>
    </citation>
    <scope>NUCLEOTIDE SEQUENCE [LARGE SCALE GENOMIC DNA]</scope>
    <source>
        <strain evidence="11">MCCC 1A06723</strain>
    </source>
</reference>
<evidence type="ECO:0000256" key="1">
    <source>
        <dbReference type="ARBA" id="ARBA00001974"/>
    </source>
</evidence>
<evidence type="ECO:0000256" key="8">
    <source>
        <dbReference type="ARBA" id="ARBA00069709"/>
    </source>
</evidence>
<keyword evidence="2" id="KW-0285">Flavoprotein</keyword>
<sequence length="574" mass="62322">MTQTTNASDWDYQHDVVIVGSGAGGMTAALIAHDLGLDAIVIEKSNLVGGTTAVSAGVVWIPDNPHLKSISYPDSRDDAATYLRETVGEDYDEEKIGAYLDTGPALVSYLEQHSEIAFRPVGLPDYYADLPGGKDGNRALDPLPLSARDLGEDIKILRPPHPQIVVGGMTFTTGEVAIILRKEPGWLKLVLKRALHHYLDLPWLVRHGNSPRLTLGNALVGRCMLSLKQRNIPIWRETKLKRLIRDETGVIGIVAERDGKEVRIKAKKGVILAAGGFGANQEMRKTYLTRSPETERSVAPDINMGDGISAGMELGADTHLMDEAWWIPIYRLRDSKLTCGMFMERSFPGSMIINRQGARYLNEAANYDDAGRAMANANSTNGPDVPSYFIFDKRCRENYIAGPLQPMPAVMDAVLSAETKDLVIKAPDLKSLAEKLNIDPVALENTVERFNRQALAGVDADFHRGEETYERHYSDPNVAPNSTMAPITEAPFYAIPIYAGDIGTKGGLVTDRDARVLDRGGNTINGLYAAGNTAASIMGRSYPGGGVTIGPSMVFGARAALHIAGKALTDLINK</sequence>
<dbReference type="InterPro" id="IPR027477">
    <property type="entry name" value="Succ_DH/fumarate_Rdtase_cat_sf"/>
</dbReference>
<dbReference type="OrthoDB" id="3178130at2"/>
<dbReference type="PANTHER" id="PTHR43400:SF10">
    <property type="entry name" value="3-OXOSTEROID 1-DEHYDROGENASE"/>
    <property type="match status" value="1"/>
</dbReference>
<evidence type="ECO:0000256" key="6">
    <source>
        <dbReference type="ARBA" id="ARBA00061147"/>
    </source>
</evidence>
<dbReference type="SUPFAM" id="SSF56425">
    <property type="entry name" value="Succinate dehydrogenase/fumarate reductase flavoprotein, catalytic domain"/>
    <property type="match status" value="1"/>
</dbReference>
<dbReference type="InterPro" id="IPR036188">
    <property type="entry name" value="FAD/NAD-bd_sf"/>
</dbReference>
<dbReference type="RefSeq" id="WP_139940862.1">
    <property type="nucleotide sequence ID" value="NZ_JBHSYP010000006.1"/>
</dbReference>
<keyword evidence="3" id="KW-0274">FAD</keyword>
<accession>A0A501PIR5</accession>
<organism evidence="10 11">
    <name type="scientific">Emcibacter nanhaiensis</name>
    <dbReference type="NCBI Taxonomy" id="1505037"/>
    <lineage>
        <taxon>Bacteria</taxon>
        <taxon>Pseudomonadati</taxon>
        <taxon>Pseudomonadota</taxon>
        <taxon>Alphaproteobacteria</taxon>
        <taxon>Emcibacterales</taxon>
        <taxon>Emcibacteraceae</taxon>
        <taxon>Emcibacter</taxon>
    </lineage>
</organism>
<dbReference type="InterPro" id="IPR003953">
    <property type="entry name" value="FAD-dep_OxRdtase_2_FAD-bd"/>
</dbReference>
<dbReference type="PANTHER" id="PTHR43400">
    <property type="entry name" value="FUMARATE REDUCTASE"/>
    <property type="match status" value="1"/>
</dbReference>
<keyword evidence="11" id="KW-1185">Reference proteome</keyword>
<dbReference type="FunFam" id="3.50.50.60:FF:000208">
    <property type="entry name" value="3-ketosteroid dehydrogenase"/>
    <property type="match status" value="1"/>
</dbReference>
<comment type="similarity">
    <text evidence="6">Belongs to the FAD-dependent oxidoreductase 2 family. 3-oxosteroid dehydrogenase subfamily.</text>
</comment>
<dbReference type="EC" id="1.3.99.4" evidence="7"/>
<evidence type="ECO:0000259" key="9">
    <source>
        <dbReference type="Pfam" id="PF00890"/>
    </source>
</evidence>
<dbReference type="GO" id="GO:0047571">
    <property type="term" value="F:3-oxosteroid 1-dehydrogenase activity"/>
    <property type="evidence" value="ECO:0007669"/>
    <property type="project" value="UniProtKB-EC"/>
</dbReference>
<name>A0A501PIR5_9PROT</name>
<feature type="domain" description="FAD-dependent oxidoreductase 2 FAD-binding" evidence="9">
    <location>
        <begin position="15"/>
        <end position="549"/>
    </location>
</feature>
<evidence type="ECO:0000256" key="2">
    <source>
        <dbReference type="ARBA" id="ARBA00022630"/>
    </source>
</evidence>
<dbReference type="GO" id="GO:0008202">
    <property type="term" value="P:steroid metabolic process"/>
    <property type="evidence" value="ECO:0007669"/>
    <property type="project" value="UniProtKB-ARBA"/>
</dbReference>
<evidence type="ECO:0000256" key="5">
    <source>
        <dbReference type="ARBA" id="ARBA00051951"/>
    </source>
</evidence>
<evidence type="ECO:0000313" key="11">
    <source>
        <dbReference type="Proteomes" id="UP000319148"/>
    </source>
</evidence>
<comment type="catalytic activity">
    <reaction evidence="5">
        <text>a 3-oxosteroid + A = a 3-oxo-Delta(1)-steroid + AH2</text>
        <dbReference type="Rhea" id="RHEA:13329"/>
        <dbReference type="ChEBI" id="CHEBI:13193"/>
        <dbReference type="ChEBI" id="CHEBI:17499"/>
        <dbReference type="ChEBI" id="CHEBI:20156"/>
        <dbReference type="ChEBI" id="CHEBI:47788"/>
        <dbReference type="EC" id="1.3.99.4"/>
    </reaction>
</comment>
<evidence type="ECO:0000256" key="7">
    <source>
        <dbReference type="ARBA" id="ARBA00066536"/>
    </source>
</evidence>
<dbReference type="AlphaFoldDB" id="A0A501PIR5"/>
<dbReference type="SUPFAM" id="SSF51905">
    <property type="entry name" value="FAD/NAD(P)-binding domain"/>
    <property type="match status" value="1"/>
</dbReference>
<dbReference type="InterPro" id="IPR050315">
    <property type="entry name" value="FAD-oxidoreductase_2"/>
</dbReference>
<protein>
    <recommendedName>
        <fullName evidence="8">3-oxosteroid 1-dehydrogenase</fullName>
        <ecNumber evidence="7">1.3.99.4</ecNumber>
    </recommendedName>
</protein>
<dbReference type="Gene3D" id="3.50.50.60">
    <property type="entry name" value="FAD/NAD(P)-binding domain"/>
    <property type="match status" value="2"/>
</dbReference>
<dbReference type="PRINTS" id="PR00411">
    <property type="entry name" value="PNDRDTASEI"/>
</dbReference>
<proteinExistence type="inferred from homology"/>